<dbReference type="GO" id="GO:0009523">
    <property type="term" value="C:photosystem II"/>
    <property type="evidence" value="ECO:0007669"/>
    <property type="project" value="UniProtKB-KW"/>
</dbReference>
<name>K6X2G6_9ALTE</name>
<protein>
    <submittedName>
        <fullName evidence="5">BNR repeat-containing protein</fullName>
    </submittedName>
</protein>
<evidence type="ECO:0000256" key="1">
    <source>
        <dbReference type="ARBA" id="ARBA00022531"/>
    </source>
</evidence>
<reference evidence="5 6" key="1">
    <citation type="journal article" date="2017" name="Antonie Van Leeuwenhoek">
        <title>Rhizobium rhizosphaerae sp. nov., a novel species isolated from rice rhizosphere.</title>
        <authorList>
            <person name="Zhao J.J."/>
            <person name="Zhang J."/>
            <person name="Zhang R.J."/>
            <person name="Zhang C.W."/>
            <person name="Yin H.Q."/>
            <person name="Zhang X.X."/>
        </authorList>
    </citation>
    <scope>NUCLEOTIDE SEQUENCE [LARGE SCALE GENOMIC DNA]</scope>
    <source>
        <strain evidence="5 6">E3</strain>
    </source>
</reference>
<dbReference type="EMBL" id="BAEN01000041">
    <property type="protein sequence ID" value="GAC14809.1"/>
    <property type="molecule type" value="Genomic_DNA"/>
</dbReference>
<dbReference type="InterPro" id="IPR028203">
    <property type="entry name" value="PSII_CF48-like_dom"/>
</dbReference>
<keyword evidence="1" id="KW-0602">Photosynthesis</keyword>
<gene>
    <name evidence="5" type="ORF">GLIP_2181</name>
</gene>
<dbReference type="OrthoDB" id="9813892at2"/>
<sequence length="343" mass="37708">MNRSKILSVLFVSSLCAFSASSEESYLAPLAKESLLLDVAKTNTQIISVGERGHILLSEDGENWQQQTVPTLSTLTAVTAIDNQIWAVGHDAVILHKSAASQPWQLQMFAPELQKPLLDVTFLNSQEGIAIGAYGTFLRTTNGGADWKKEVHREFLHPDDIDYLEEIRAEDEDFYQSELASILPHLNKILVAGETIYIAGESGLLAKSDDKGFTWQRMDVNYFGSFFDIQQINNGDIVAVGLRGNIFKFSSESAQWIQIRSGMTSSLNTIIPYSESQFIAMGNSGNIVCVNGDDVQKAHFEDGKAINAALNVQNQIIIASAMGMKSILYRDDMTVCEGINSGL</sequence>
<dbReference type="AlphaFoldDB" id="K6X2G6"/>
<evidence type="ECO:0000313" key="5">
    <source>
        <dbReference type="EMBL" id="GAC14809.1"/>
    </source>
</evidence>
<dbReference type="Pfam" id="PF14870">
    <property type="entry name" value="PSII_BNR"/>
    <property type="match status" value="1"/>
</dbReference>
<comment type="caution">
    <text evidence="5">The sequence shown here is derived from an EMBL/GenBank/DDBJ whole genome shotgun (WGS) entry which is preliminary data.</text>
</comment>
<accession>K6X2G6</accession>
<dbReference type="PANTHER" id="PTHR47199:SF2">
    <property type="entry name" value="PHOTOSYSTEM II STABILITY_ASSEMBLY FACTOR HCF136, CHLOROPLASTIC"/>
    <property type="match status" value="1"/>
</dbReference>
<feature type="domain" description="Photosynthesis system II assembly factor Ycf48/Hcf136-like" evidence="4">
    <location>
        <begin position="99"/>
        <end position="288"/>
    </location>
</feature>
<dbReference type="GO" id="GO:0015979">
    <property type="term" value="P:photosynthesis"/>
    <property type="evidence" value="ECO:0007669"/>
    <property type="project" value="UniProtKB-KW"/>
</dbReference>
<evidence type="ECO:0000256" key="3">
    <source>
        <dbReference type="SAM" id="SignalP"/>
    </source>
</evidence>
<dbReference type="SUPFAM" id="SSF50939">
    <property type="entry name" value="Sialidases"/>
    <property type="match status" value="1"/>
</dbReference>
<keyword evidence="2" id="KW-0604">Photosystem II</keyword>
<feature type="signal peptide" evidence="3">
    <location>
        <begin position="1"/>
        <end position="22"/>
    </location>
</feature>
<dbReference type="eggNOG" id="COG4447">
    <property type="taxonomic scope" value="Bacteria"/>
</dbReference>
<dbReference type="Gene3D" id="2.130.10.10">
    <property type="entry name" value="YVTN repeat-like/Quinoprotein amine dehydrogenase"/>
    <property type="match status" value="1"/>
</dbReference>
<dbReference type="InterPro" id="IPR015943">
    <property type="entry name" value="WD40/YVTN_repeat-like_dom_sf"/>
</dbReference>
<dbReference type="RefSeq" id="WP_008844625.1">
    <property type="nucleotide sequence ID" value="NZ_BAEN01000041.1"/>
</dbReference>
<keyword evidence="3" id="KW-0732">Signal</keyword>
<feature type="chain" id="PRO_5003896305" evidence="3">
    <location>
        <begin position="23"/>
        <end position="343"/>
    </location>
</feature>
<evidence type="ECO:0000313" key="6">
    <source>
        <dbReference type="Proteomes" id="UP000006334"/>
    </source>
</evidence>
<evidence type="ECO:0000256" key="2">
    <source>
        <dbReference type="ARBA" id="ARBA00023276"/>
    </source>
</evidence>
<dbReference type="Proteomes" id="UP000006334">
    <property type="component" value="Unassembled WGS sequence"/>
</dbReference>
<keyword evidence="6" id="KW-1185">Reference proteome</keyword>
<dbReference type="STRING" id="1127673.GLIP_2181"/>
<proteinExistence type="predicted"/>
<dbReference type="PANTHER" id="PTHR47199">
    <property type="entry name" value="PHOTOSYSTEM II STABILITY/ASSEMBLY FACTOR HCF136, CHLOROPLASTIC"/>
    <property type="match status" value="1"/>
</dbReference>
<organism evidence="5 6">
    <name type="scientific">Aliiglaciecola lipolytica E3</name>
    <dbReference type="NCBI Taxonomy" id="1127673"/>
    <lineage>
        <taxon>Bacteria</taxon>
        <taxon>Pseudomonadati</taxon>
        <taxon>Pseudomonadota</taxon>
        <taxon>Gammaproteobacteria</taxon>
        <taxon>Alteromonadales</taxon>
        <taxon>Alteromonadaceae</taxon>
        <taxon>Aliiglaciecola</taxon>
    </lineage>
</organism>
<dbReference type="InterPro" id="IPR036278">
    <property type="entry name" value="Sialidase_sf"/>
</dbReference>
<evidence type="ECO:0000259" key="4">
    <source>
        <dbReference type="Pfam" id="PF14870"/>
    </source>
</evidence>